<dbReference type="AlphaFoldDB" id="A0A0N8CD18"/>
<protein>
    <submittedName>
        <fullName evidence="1">Uncharacterized protein</fullName>
    </submittedName>
</protein>
<accession>A0A0N8CD18</accession>
<reference evidence="1" key="1">
    <citation type="submission" date="2015-10" db="EMBL/GenBank/DDBJ databases">
        <title>EvidentialGene: Evidence-directed Construction of Complete mRNA Transcriptomes without Genomes.</title>
        <authorList>
            <person name="Gilbert D.G."/>
        </authorList>
    </citation>
    <scope>NUCLEOTIDE SEQUENCE</scope>
</reference>
<sequence length="66" mass="7264">MPLGAAWFVIYLGGRATNRARGSQILPTPDELRMPKYRNCSECGGAKVTAREGKNPDLRLRSLSES</sequence>
<proteinExistence type="predicted"/>
<name>A0A0N8CD18_9CRUS</name>
<evidence type="ECO:0000313" key="1">
    <source>
        <dbReference type="EMBL" id="JAL60011.1"/>
    </source>
</evidence>
<dbReference type="EMBL" id="GDIQ01091715">
    <property type="protein sequence ID" value="JAL60011.1"/>
    <property type="molecule type" value="Transcribed_RNA"/>
</dbReference>
<organism evidence="1">
    <name type="scientific">Daphnia magna</name>
    <dbReference type="NCBI Taxonomy" id="35525"/>
    <lineage>
        <taxon>Eukaryota</taxon>
        <taxon>Metazoa</taxon>
        <taxon>Ecdysozoa</taxon>
        <taxon>Arthropoda</taxon>
        <taxon>Crustacea</taxon>
        <taxon>Branchiopoda</taxon>
        <taxon>Diplostraca</taxon>
        <taxon>Cladocera</taxon>
        <taxon>Anomopoda</taxon>
        <taxon>Daphniidae</taxon>
        <taxon>Daphnia</taxon>
    </lineage>
</organism>